<protein>
    <submittedName>
        <fullName evidence="2">Beta 1,4 glucosyltransferase</fullName>
    </submittedName>
</protein>
<gene>
    <name evidence="2" type="primary">lgtF</name>
    <name evidence="2" type="ORF">GCM10010844_12070</name>
</gene>
<reference evidence="3" key="1">
    <citation type="journal article" date="2019" name="Int. J. Syst. Evol. Microbiol.">
        <title>The Global Catalogue of Microorganisms (GCM) 10K type strain sequencing project: providing services to taxonomists for standard genome sequencing and annotation.</title>
        <authorList>
            <consortium name="The Broad Institute Genomics Platform"/>
            <consortium name="The Broad Institute Genome Sequencing Center for Infectious Disease"/>
            <person name="Wu L."/>
            <person name="Ma J."/>
        </authorList>
    </citation>
    <scope>NUCLEOTIDE SEQUENCE [LARGE SCALE GENOMIC DNA]</scope>
    <source>
        <strain evidence="3">JCM 19173</strain>
    </source>
</reference>
<name>A0ABQ2FJL4_9DEIO</name>
<dbReference type="RefSeq" id="WP_189068106.1">
    <property type="nucleotide sequence ID" value="NZ_BMPE01000002.1"/>
</dbReference>
<dbReference type="CDD" id="cd02511">
    <property type="entry name" value="Beta4Glucosyltransferase"/>
    <property type="match status" value="1"/>
</dbReference>
<keyword evidence="3" id="KW-1185">Reference proteome</keyword>
<evidence type="ECO:0000313" key="3">
    <source>
        <dbReference type="Proteomes" id="UP000604341"/>
    </source>
</evidence>
<comment type="caution">
    <text evidence="2">The sequence shown here is derived from an EMBL/GenBank/DDBJ whole genome shotgun (WGS) entry which is preliminary data.</text>
</comment>
<dbReference type="Proteomes" id="UP000604341">
    <property type="component" value="Unassembled WGS sequence"/>
</dbReference>
<dbReference type="PANTHER" id="PTHR43630:SF2">
    <property type="entry name" value="GLYCOSYLTRANSFERASE"/>
    <property type="match status" value="1"/>
</dbReference>
<feature type="domain" description="Glycosyltransferase 2-like" evidence="1">
    <location>
        <begin position="3"/>
        <end position="112"/>
    </location>
</feature>
<accession>A0ABQ2FJL4</accession>
<dbReference type="EMBL" id="BMPE01000002">
    <property type="protein sequence ID" value="GGK95156.1"/>
    <property type="molecule type" value="Genomic_DNA"/>
</dbReference>
<dbReference type="SUPFAM" id="SSF53448">
    <property type="entry name" value="Nucleotide-diphospho-sugar transferases"/>
    <property type="match status" value="1"/>
</dbReference>
<sequence length="269" mass="30930">MISVVIIAKNEAERIESCLKSALAISSDVIVVDMQSVDGTIEVCAKMGARVYSVKDYGYADPAREYAISKSYSEWVLILDADEVVSPLLGIEILHTISSYRYDVIELPYQNYMMGRKITASGWGPEQDYHIRLFKKDAMHVSGEVHKFFQPKANAIVGRIKSSDGVCIMHFSYDDLSHFISKIDRYTNLESLKENRENSIKEFISIILEFPNRFLRKSGWRDGKVGFDIALLMTVYKYLVFSKKYDRKHGKTLAENRNWYQSIKEKALF</sequence>
<dbReference type="Pfam" id="PF00535">
    <property type="entry name" value="Glycos_transf_2"/>
    <property type="match status" value="1"/>
</dbReference>
<evidence type="ECO:0000259" key="1">
    <source>
        <dbReference type="Pfam" id="PF00535"/>
    </source>
</evidence>
<dbReference type="PANTHER" id="PTHR43630">
    <property type="entry name" value="POLY-BETA-1,6-N-ACETYL-D-GLUCOSAMINE SYNTHASE"/>
    <property type="match status" value="1"/>
</dbReference>
<dbReference type="InterPro" id="IPR029044">
    <property type="entry name" value="Nucleotide-diphossugar_trans"/>
</dbReference>
<organism evidence="2 3">
    <name type="scientific">Deinococcus radiotolerans</name>
    <dbReference type="NCBI Taxonomy" id="1309407"/>
    <lineage>
        <taxon>Bacteria</taxon>
        <taxon>Thermotogati</taxon>
        <taxon>Deinococcota</taxon>
        <taxon>Deinococci</taxon>
        <taxon>Deinococcales</taxon>
        <taxon>Deinococcaceae</taxon>
        <taxon>Deinococcus</taxon>
    </lineage>
</organism>
<proteinExistence type="predicted"/>
<dbReference type="InterPro" id="IPR001173">
    <property type="entry name" value="Glyco_trans_2-like"/>
</dbReference>
<evidence type="ECO:0000313" key="2">
    <source>
        <dbReference type="EMBL" id="GGK95156.1"/>
    </source>
</evidence>
<dbReference type="Gene3D" id="3.90.550.10">
    <property type="entry name" value="Spore Coat Polysaccharide Biosynthesis Protein SpsA, Chain A"/>
    <property type="match status" value="1"/>
</dbReference>